<evidence type="ECO:0000256" key="1">
    <source>
        <dbReference type="SAM" id="SignalP"/>
    </source>
</evidence>
<feature type="chain" id="PRO_5011527621" evidence="1">
    <location>
        <begin position="23"/>
        <end position="441"/>
    </location>
</feature>
<name>A0A1I6HAK1_9GAMM</name>
<dbReference type="AlphaFoldDB" id="A0A1I6HAK1"/>
<reference evidence="3" key="1">
    <citation type="submission" date="2016-10" db="EMBL/GenBank/DDBJ databases">
        <authorList>
            <person name="Varghese N."/>
            <person name="Submissions S."/>
        </authorList>
    </citation>
    <scope>NUCLEOTIDE SEQUENCE [LARGE SCALE GENOMIC DNA]</scope>
    <source>
        <strain evidence="3">CGMCC 1.6294</strain>
    </source>
</reference>
<keyword evidence="3" id="KW-1185">Reference proteome</keyword>
<feature type="signal peptide" evidence="1">
    <location>
        <begin position="1"/>
        <end position="22"/>
    </location>
</feature>
<evidence type="ECO:0000313" key="2">
    <source>
        <dbReference type="EMBL" id="SFR51374.1"/>
    </source>
</evidence>
<sequence length="441" mass="49015">MLVRWRALPLWFCLSIPQVLFGAGHEVGKDLFLEGIQQYQKGNPSAARQLFEQAAAAGLSSPSLFYNLGVACYQLGDLDAADYAFRQLLSGPDDALARYNLGLIELARDNPESARRWFEQSAAADNAPEKLRVLSQTQLTRLAEPQAAPAPTPDSRGYLAVSGGYDSNIAGLPDASASSEGGFFTEALAAGSLAFQAGADSLLTLDAAAFARRHPSQDNYDSRVLQGRFGWSEKLDTGELGARFALAQSWFDGERFERRVGLEGFRDWDFCSVARTIDRCRLFVSAAQVTGGPDFEAYDGQVYRLHLDALRYVQQWRIEGDYQLEINRRRDMQTTNGFVSVSPTRHGLEMTVLYAVDRGVNIGGLGAFRHSRYVDPHRVPESVGESGTRRDNRFEAGVVLERSLDARWLVRAEWRILENQSSLAQYDYQRQTLMLSVEGSL</sequence>
<gene>
    <name evidence="2" type="ORF">SAMN04488073_2603</name>
</gene>
<dbReference type="STRING" id="375760.SAMN04488073_2603"/>
<accession>A0A1I6HAK1</accession>
<dbReference type="SUPFAM" id="SSF48452">
    <property type="entry name" value="TPR-like"/>
    <property type="match status" value="1"/>
</dbReference>
<dbReference type="Proteomes" id="UP000199290">
    <property type="component" value="Unassembled WGS sequence"/>
</dbReference>
<dbReference type="EMBL" id="FOYV01000001">
    <property type="protein sequence ID" value="SFR51374.1"/>
    <property type="molecule type" value="Genomic_DNA"/>
</dbReference>
<protein>
    <submittedName>
        <fullName evidence="2">Sel1 repeat-containing protein</fullName>
    </submittedName>
</protein>
<dbReference type="Gene3D" id="1.25.40.10">
    <property type="entry name" value="Tetratricopeptide repeat domain"/>
    <property type="match status" value="1"/>
</dbReference>
<proteinExistence type="predicted"/>
<organism evidence="2 3">
    <name type="scientific">Marinobacter gudaonensis</name>
    <dbReference type="NCBI Taxonomy" id="375760"/>
    <lineage>
        <taxon>Bacteria</taxon>
        <taxon>Pseudomonadati</taxon>
        <taxon>Pseudomonadota</taxon>
        <taxon>Gammaproteobacteria</taxon>
        <taxon>Pseudomonadales</taxon>
        <taxon>Marinobacteraceae</taxon>
        <taxon>Marinobacter</taxon>
    </lineage>
</organism>
<evidence type="ECO:0000313" key="3">
    <source>
        <dbReference type="Proteomes" id="UP000199290"/>
    </source>
</evidence>
<keyword evidence="1" id="KW-0732">Signal</keyword>
<dbReference type="InterPro" id="IPR011990">
    <property type="entry name" value="TPR-like_helical_dom_sf"/>
</dbReference>
<dbReference type="Pfam" id="PF13432">
    <property type="entry name" value="TPR_16"/>
    <property type="match status" value="2"/>
</dbReference>